<gene>
    <name evidence="2" type="ORF">BG53_07830</name>
</gene>
<dbReference type="Proteomes" id="UP000053750">
    <property type="component" value="Unassembled WGS sequence"/>
</dbReference>
<name>A0A9W5RZ36_9BACL</name>
<dbReference type="EMBL" id="JFHU01000214">
    <property type="protein sequence ID" value="EXX85714.1"/>
    <property type="molecule type" value="Genomic_DNA"/>
</dbReference>
<keyword evidence="3" id="KW-1185">Reference proteome</keyword>
<feature type="domain" description="VOC" evidence="1">
    <location>
        <begin position="5"/>
        <end position="127"/>
    </location>
</feature>
<dbReference type="InterPro" id="IPR004360">
    <property type="entry name" value="Glyas_Fos-R_dOase_dom"/>
</dbReference>
<evidence type="ECO:0000259" key="1">
    <source>
        <dbReference type="PROSITE" id="PS51819"/>
    </source>
</evidence>
<comment type="caution">
    <text evidence="2">The sequence shown here is derived from an EMBL/GenBank/DDBJ whole genome shotgun (WGS) entry which is preliminary data.</text>
</comment>
<dbReference type="PROSITE" id="PS51819">
    <property type="entry name" value="VOC"/>
    <property type="match status" value="1"/>
</dbReference>
<evidence type="ECO:0000313" key="2">
    <source>
        <dbReference type="EMBL" id="EXX85714.1"/>
    </source>
</evidence>
<dbReference type="CDD" id="cd06587">
    <property type="entry name" value="VOC"/>
    <property type="match status" value="1"/>
</dbReference>
<dbReference type="Pfam" id="PF00903">
    <property type="entry name" value="Glyoxalase"/>
    <property type="match status" value="1"/>
</dbReference>
<organism evidence="2 3">
    <name type="scientific">Paenibacillus darwinianus</name>
    <dbReference type="NCBI Taxonomy" id="1380763"/>
    <lineage>
        <taxon>Bacteria</taxon>
        <taxon>Bacillati</taxon>
        <taxon>Bacillota</taxon>
        <taxon>Bacilli</taxon>
        <taxon>Bacillales</taxon>
        <taxon>Paenibacillaceae</taxon>
        <taxon>Paenibacillus</taxon>
    </lineage>
</organism>
<protein>
    <recommendedName>
        <fullName evidence="1">VOC domain-containing protein</fullName>
    </recommendedName>
</protein>
<sequence>MTVNFLAGVFLPVSNLERSVDFYTKELGLRCRGIERWSESRAATLFTHPDKDDYGMLCLEEKTSGKIIPAPKPFFNLNVSGVEALHKSLHNRFIRVSDLQFWDSPWNTHIMFDVYDPDGHPINLIESTPKESC</sequence>
<evidence type="ECO:0000313" key="3">
    <source>
        <dbReference type="Proteomes" id="UP000053750"/>
    </source>
</evidence>
<dbReference type="InterPro" id="IPR037523">
    <property type="entry name" value="VOC_core"/>
</dbReference>
<dbReference type="InterPro" id="IPR029068">
    <property type="entry name" value="Glyas_Bleomycin-R_OHBP_Dase"/>
</dbReference>
<dbReference type="Gene3D" id="3.10.180.10">
    <property type="entry name" value="2,3-Dihydroxybiphenyl 1,2-Dioxygenase, domain 1"/>
    <property type="match status" value="1"/>
</dbReference>
<reference evidence="2 3" key="1">
    <citation type="submission" date="2014-02" db="EMBL/GenBank/DDBJ databases">
        <title>Genome sequence of Paenibacillus darwinianus reveals adaptive mechanisms for survival in Antarctic soils.</title>
        <authorList>
            <person name="Dsouza M."/>
            <person name="Taylor M.W."/>
            <person name="Turner S.J."/>
            <person name="Aislabie J."/>
        </authorList>
    </citation>
    <scope>NUCLEOTIDE SEQUENCE [LARGE SCALE GENOMIC DNA]</scope>
    <source>
        <strain evidence="2 3">CE1</strain>
    </source>
</reference>
<dbReference type="SUPFAM" id="SSF54593">
    <property type="entry name" value="Glyoxalase/Bleomycin resistance protein/Dihydroxybiphenyl dioxygenase"/>
    <property type="match status" value="1"/>
</dbReference>
<proteinExistence type="predicted"/>
<dbReference type="AlphaFoldDB" id="A0A9W5RZ36"/>
<dbReference type="RefSeq" id="WP_036581490.1">
    <property type="nucleotide sequence ID" value="NZ_KK082161.1"/>
</dbReference>
<accession>A0A9W5RZ36</accession>
<dbReference type="OrthoDB" id="291991at2"/>